<keyword evidence="2" id="KW-1185">Reference proteome</keyword>
<accession>A0A2R6NXK0</accession>
<dbReference type="AlphaFoldDB" id="A0A2R6NXK0"/>
<name>A0A2R6NXK0_9APHY</name>
<protein>
    <submittedName>
        <fullName evidence="1">Uncharacterized protein</fullName>
    </submittedName>
</protein>
<organism evidence="1 2">
    <name type="scientific">Hermanssonia centrifuga</name>
    <dbReference type="NCBI Taxonomy" id="98765"/>
    <lineage>
        <taxon>Eukaryota</taxon>
        <taxon>Fungi</taxon>
        <taxon>Dikarya</taxon>
        <taxon>Basidiomycota</taxon>
        <taxon>Agaricomycotina</taxon>
        <taxon>Agaricomycetes</taxon>
        <taxon>Polyporales</taxon>
        <taxon>Meruliaceae</taxon>
        <taxon>Hermanssonia</taxon>
    </lineage>
</organism>
<reference evidence="1 2" key="1">
    <citation type="submission" date="2018-02" db="EMBL/GenBank/DDBJ databases">
        <title>Genome sequence of the basidiomycete white-rot fungus Phlebia centrifuga.</title>
        <authorList>
            <person name="Granchi Z."/>
            <person name="Peng M."/>
            <person name="de Vries R.P."/>
            <person name="Hilden K."/>
            <person name="Makela M.R."/>
            <person name="Grigoriev I."/>
            <person name="Riley R."/>
        </authorList>
    </citation>
    <scope>NUCLEOTIDE SEQUENCE [LARGE SCALE GENOMIC DNA]</scope>
    <source>
        <strain evidence="1 2">FBCC195</strain>
    </source>
</reference>
<dbReference type="Proteomes" id="UP000186601">
    <property type="component" value="Unassembled WGS sequence"/>
</dbReference>
<dbReference type="EMBL" id="MLYV02000703">
    <property type="protein sequence ID" value="PSR79297.1"/>
    <property type="molecule type" value="Genomic_DNA"/>
</dbReference>
<evidence type="ECO:0000313" key="2">
    <source>
        <dbReference type="Proteomes" id="UP000186601"/>
    </source>
</evidence>
<gene>
    <name evidence="1" type="ORF">PHLCEN_2v7077</name>
</gene>
<sequence length="100" mass="10965">MPVNMSHWQQPYTVTHPQPYAVTYHQPYAVTHQQHHNWNGHGAGGGGGGKKKPDYMEWMKIGAPIAFHIADIVISGGALSGLLSNVFNGDFFNGFNGLNF</sequence>
<comment type="caution">
    <text evidence="1">The sequence shown here is derived from an EMBL/GenBank/DDBJ whole genome shotgun (WGS) entry which is preliminary data.</text>
</comment>
<proteinExistence type="predicted"/>
<evidence type="ECO:0000313" key="1">
    <source>
        <dbReference type="EMBL" id="PSR79297.1"/>
    </source>
</evidence>